<evidence type="ECO:0000256" key="1">
    <source>
        <dbReference type="SAM" id="MobiDB-lite"/>
    </source>
</evidence>
<dbReference type="Gene3D" id="3.20.20.80">
    <property type="entry name" value="Glycosidases"/>
    <property type="match status" value="1"/>
</dbReference>
<keyword evidence="5" id="KW-1185">Reference proteome</keyword>
<dbReference type="SUPFAM" id="SSF51445">
    <property type="entry name" value="(Trans)glycosidases"/>
    <property type="match status" value="1"/>
</dbReference>
<accession>A0A7J6TVP2</accession>
<comment type="caution">
    <text evidence="4">The sequence shown here is derived from an EMBL/GenBank/DDBJ whole genome shotgun (WGS) entry which is preliminary data.</text>
</comment>
<protein>
    <submittedName>
        <fullName evidence="4">Uncharacterized protein</fullName>
    </submittedName>
</protein>
<feature type="region of interest" description="Disordered" evidence="1">
    <location>
        <begin position="24"/>
        <end position="46"/>
    </location>
</feature>
<dbReference type="EMBL" id="JABANM010004860">
    <property type="protein sequence ID" value="KAF4748580.1"/>
    <property type="molecule type" value="Genomic_DNA"/>
</dbReference>
<feature type="chain" id="PRO_5036205847" evidence="2">
    <location>
        <begin position="20"/>
        <end position="349"/>
    </location>
</feature>
<name>A0A7J6TVP2_PEROL</name>
<proteinExistence type="predicted"/>
<sequence length="349" mass="39007">MRALMHLLSFSILLQLVTSLQPTKKERRPYPRPSSTTLKPGSTGVPSIVPTAASGGGLEFYKEVHVGVLNVSGWDLYFDGLLRAGAVNFMLDGYMVRNNEILKWLHRDWDKSRFMSLKKRVQAKGGKILATLYDNLDHNYQYDIDRDIFLSNARKFLQAYPVDGFCLTYGGSSEEQVFYIRELITAFQELGKISMTKYSHFTWNEALGIGIPRLTDVNLVALEPNYGASDAERGLFITDATAGKAIRDATKAGVQREKLILGIPLLAVAYDKSPDPTRYSRVITEFGADPQGDGTVYGPDGRLYYFYSLTRAIGKVRRPLIQFSMAQQRPLIADCHGGFIPVVIVLIGF</sequence>
<evidence type="ECO:0000313" key="6">
    <source>
        <dbReference type="Proteomes" id="UP000574390"/>
    </source>
</evidence>
<reference evidence="5 6" key="1">
    <citation type="submission" date="2020-04" db="EMBL/GenBank/DDBJ databases">
        <title>Perkinsus olseni comparative genomics.</title>
        <authorList>
            <person name="Bogema D.R."/>
        </authorList>
    </citation>
    <scope>NUCLEOTIDE SEQUENCE [LARGE SCALE GENOMIC DNA]</scope>
    <source>
        <strain evidence="4">ATCC PRA-205</strain>
        <strain evidence="3 5">ATCC PRA-207</strain>
    </source>
</reference>
<keyword evidence="2" id="KW-0732">Signal</keyword>
<dbReference type="InterPro" id="IPR017853">
    <property type="entry name" value="GH"/>
</dbReference>
<organism evidence="4 6">
    <name type="scientific">Perkinsus olseni</name>
    <name type="common">Perkinsus atlanticus</name>
    <dbReference type="NCBI Taxonomy" id="32597"/>
    <lineage>
        <taxon>Eukaryota</taxon>
        <taxon>Sar</taxon>
        <taxon>Alveolata</taxon>
        <taxon>Perkinsozoa</taxon>
        <taxon>Perkinsea</taxon>
        <taxon>Perkinsida</taxon>
        <taxon>Perkinsidae</taxon>
        <taxon>Perkinsus</taxon>
    </lineage>
</organism>
<dbReference type="Proteomes" id="UP000553632">
    <property type="component" value="Unassembled WGS sequence"/>
</dbReference>
<evidence type="ECO:0000313" key="3">
    <source>
        <dbReference type="EMBL" id="KAF4737982.1"/>
    </source>
</evidence>
<evidence type="ECO:0000256" key="2">
    <source>
        <dbReference type="SAM" id="SignalP"/>
    </source>
</evidence>
<dbReference type="AlphaFoldDB" id="A0A7J6TVP2"/>
<dbReference type="EMBL" id="JABANO010014786">
    <property type="protein sequence ID" value="KAF4737982.1"/>
    <property type="molecule type" value="Genomic_DNA"/>
</dbReference>
<evidence type="ECO:0000313" key="4">
    <source>
        <dbReference type="EMBL" id="KAF4748580.1"/>
    </source>
</evidence>
<gene>
    <name evidence="4" type="ORF">FOZ62_024191</name>
    <name evidence="3" type="ORF">FOZ63_026899</name>
</gene>
<dbReference type="Proteomes" id="UP000574390">
    <property type="component" value="Unassembled WGS sequence"/>
</dbReference>
<evidence type="ECO:0000313" key="5">
    <source>
        <dbReference type="Proteomes" id="UP000553632"/>
    </source>
</evidence>
<feature type="signal peptide" evidence="2">
    <location>
        <begin position="1"/>
        <end position="19"/>
    </location>
</feature>